<feature type="compositionally biased region" description="Low complexity" evidence="1">
    <location>
        <begin position="65"/>
        <end position="83"/>
    </location>
</feature>
<feature type="compositionally biased region" description="Polar residues" evidence="1">
    <location>
        <begin position="99"/>
        <end position="129"/>
    </location>
</feature>
<dbReference type="AlphaFoldDB" id="A0A2G8S5D8"/>
<name>A0A2G8S5D8_9APHY</name>
<feature type="compositionally biased region" description="Polar residues" evidence="1">
    <location>
        <begin position="50"/>
        <end position="64"/>
    </location>
</feature>
<keyword evidence="2" id="KW-1133">Transmembrane helix</keyword>
<evidence type="ECO:0000313" key="3">
    <source>
        <dbReference type="EMBL" id="PIL28999.1"/>
    </source>
</evidence>
<reference evidence="3 4" key="1">
    <citation type="journal article" date="2015" name="Sci. Rep.">
        <title>Chromosome-level genome map provides insights into diverse defense mechanisms in the medicinal fungus Ganoderma sinense.</title>
        <authorList>
            <person name="Zhu Y."/>
            <person name="Xu J."/>
            <person name="Sun C."/>
            <person name="Zhou S."/>
            <person name="Xu H."/>
            <person name="Nelson D.R."/>
            <person name="Qian J."/>
            <person name="Song J."/>
            <person name="Luo H."/>
            <person name="Xiang L."/>
            <person name="Li Y."/>
            <person name="Xu Z."/>
            <person name="Ji A."/>
            <person name="Wang L."/>
            <person name="Lu S."/>
            <person name="Hayward A."/>
            <person name="Sun W."/>
            <person name="Li X."/>
            <person name="Schwartz D.C."/>
            <person name="Wang Y."/>
            <person name="Chen S."/>
        </authorList>
    </citation>
    <scope>NUCLEOTIDE SEQUENCE [LARGE SCALE GENOMIC DNA]</scope>
    <source>
        <strain evidence="3 4">ZZ0214-1</strain>
    </source>
</reference>
<proteinExistence type="predicted"/>
<evidence type="ECO:0000313" key="4">
    <source>
        <dbReference type="Proteomes" id="UP000230002"/>
    </source>
</evidence>
<gene>
    <name evidence="3" type="ORF">GSI_09046</name>
</gene>
<protein>
    <submittedName>
        <fullName evidence="3">Uncharacterized protein</fullName>
    </submittedName>
</protein>
<evidence type="ECO:0000256" key="1">
    <source>
        <dbReference type="SAM" id="MobiDB-lite"/>
    </source>
</evidence>
<comment type="caution">
    <text evidence="3">The sequence shown here is derived from an EMBL/GenBank/DDBJ whole genome shotgun (WGS) entry which is preliminary data.</text>
</comment>
<feature type="region of interest" description="Disordered" evidence="1">
    <location>
        <begin position="39"/>
        <end position="132"/>
    </location>
</feature>
<evidence type="ECO:0000256" key="2">
    <source>
        <dbReference type="SAM" id="Phobius"/>
    </source>
</evidence>
<feature type="transmembrane region" description="Helical" evidence="2">
    <location>
        <begin position="140"/>
        <end position="164"/>
    </location>
</feature>
<keyword evidence="2" id="KW-0472">Membrane</keyword>
<accession>A0A2G8S5D8</accession>
<keyword evidence="2" id="KW-0812">Transmembrane</keyword>
<dbReference type="Pfam" id="PF07010">
    <property type="entry name" value="Endomucin"/>
    <property type="match status" value="1"/>
</dbReference>
<sequence length="194" mass="20219">MHLAILLELGGAKNQPNVSQPLVLICVGKGDCDESKLHSFAARAPRRRAQGTTASSPSRTSTIKSLSPSRSSTHSPSPRSAESQPSPATGGHGHHTTESRTTSVATGSALGKSTPSVIGSPEAATTSSHSKVHRVSPKTIIAVIMALIVVVLIVVVIVGLVLWWRKRAGKGQRGEDYRALKVPSLGDPVGVEDS</sequence>
<dbReference type="Proteomes" id="UP000230002">
    <property type="component" value="Unassembled WGS sequence"/>
</dbReference>
<dbReference type="EMBL" id="AYKW01000023">
    <property type="protein sequence ID" value="PIL28999.1"/>
    <property type="molecule type" value="Genomic_DNA"/>
</dbReference>
<organism evidence="3 4">
    <name type="scientific">Ganoderma sinense ZZ0214-1</name>
    <dbReference type="NCBI Taxonomy" id="1077348"/>
    <lineage>
        <taxon>Eukaryota</taxon>
        <taxon>Fungi</taxon>
        <taxon>Dikarya</taxon>
        <taxon>Basidiomycota</taxon>
        <taxon>Agaricomycotina</taxon>
        <taxon>Agaricomycetes</taxon>
        <taxon>Polyporales</taxon>
        <taxon>Polyporaceae</taxon>
        <taxon>Ganoderma</taxon>
    </lineage>
</organism>
<dbReference type="InterPro" id="IPR010740">
    <property type="entry name" value="Endomucin"/>
</dbReference>
<keyword evidence="4" id="KW-1185">Reference proteome</keyword>